<evidence type="ECO:0000259" key="5">
    <source>
        <dbReference type="PROSITE" id="PS50931"/>
    </source>
</evidence>
<dbReference type="Pfam" id="PF00126">
    <property type="entry name" value="HTH_1"/>
    <property type="match status" value="1"/>
</dbReference>
<dbReference type="PANTHER" id="PTHR30537">
    <property type="entry name" value="HTH-TYPE TRANSCRIPTIONAL REGULATOR"/>
    <property type="match status" value="1"/>
</dbReference>
<accession>A0A2A4Z0J6</accession>
<gene>
    <name evidence="6" type="ORF">COB13_09770</name>
</gene>
<keyword evidence="2" id="KW-0805">Transcription regulation</keyword>
<dbReference type="Gene3D" id="3.40.190.290">
    <property type="match status" value="1"/>
</dbReference>
<reference evidence="6" key="2">
    <citation type="journal article" date="2018" name="ISME J.">
        <title>A dynamic microbial community with high functional redundancy inhabits the cold, oxic subseafloor aquifer.</title>
        <authorList>
            <person name="Tully B.J."/>
            <person name="Wheat C.G."/>
            <person name="Glazer B.T."/>
            <person name="Huber J.A."/>
        </authorList>
    </citation>
    <scope>NUCLEOTIDE SEQUENCE</scope>
    <source>
        <strain evidence="6">NORP83</strain>
    </source>
</reference>
<dbReference type="PANTHER" id="PTHR30537:SF5">
    <property type="entry name" value="HTH-TYPE TRANSCRIPTIONAL ACTIVATOR TTDR-RELATED"/>
    <property type="match status" value="1"/>
</dbReference>
<dbReference type="GO" id="GO:0003677">
    <property type="term" value="F:DNA binding"/>
    <property type="evidence" value="ECO:0007669"/>
    <property type="project" value="UniProtKB-KW"/>
</dbReference>
<dbReference type="InterPro" id="IPR000847">
    <property type="entry name" value="LysR_HTH_N"/>
</dbReference>
<evidence type="ECO:0000256" key="1">
    <source>
        <dbReference type="ARBA" id="ARBA00009437"/>
    </source>
</evidence>
<evidence type="ECO:0000313" key="6">
    <source>
        <dbReference type="EMBL" id="PCJ00583.1"/>
    </source>
</evidence>
<dbReference type="Gene3D" id="1.10.10.10">
    <property type="entry name" value="Winged helix-like DNA-binding domain superfamily/Winged helix DNA-binding domain"/>
    <property type="match status" value="1"/>
</dbReference>
<sequence length="336" mass="37585">MVFWNYIKSIKLIMDESEEMDSFSRIEIFLSVADAGSFTAAGKHLNMTGSGVSKQIQNLEDRLKAKLFYRTTRSVSLTEAGEVYYKRASNALSNIKEAENELKDLQATPTGTLKVNMPLSFGINHLAPAIAEFAAQYPDIQLDLSFNESKVDVVAGGYDVVVRIGAAPDSIFKARKLAPCPIIVCASAEYLAKHGEPKTPDDLKNHKIITYTGKENQNNWTYQKDDGTVGHVGFTSVMKTDNGDMNSYAMKAGVGISIQPLFIVLNDVKAGKLQWILQDYKSYPIWDIYALYPAERYLTQKARLFIDMLVEYCKHIEVSQMCRDKNACKNSKIISQ</sequence>
<dbReference type="AlphaFoldDB" id="A0A2A4Z0J6"/>
<dbReference type="GO" id="GO:0003700">
    <property type="term" value="F:DNA-binding transcription factor activity"/>
    <property type="evidence" value="ECO:0007669"/>
    <property type="project" value="InterPro"/>
</dbReference>
<comment type="similarity">
    <text evidence="1">Belongs to the LysR transcriptional regulatory family.</text>
</comment>
<keyword evidence="4" id="KW-0804">Transcription</keyword>
<protein>
    <submittedName>
        <fullName evidence="6">LysR family transcriptional regulator</fullName>
    </submittedName>
</protein>
<dbReference type="InterPro" id="IPR036390">
    <property type="entry name" value="WH_DNA-bd_sf"/>
</dbReference>
<dbReference type="SUPFAM" id="SSF46785">
    <property type="entry name" value="Winged helix' DNA-binding domain"/>
    <property type="match status" value="1"/>
</dbReference>
<dbReference type="EMBL" id="NVUS01000011">
    <property type="protein sequence ID" value="PCJ00583.1"/>
    <property type="molecule type" value="Genomic_DNA"/>
</dbReference>
<reference key="1">
    <citation type="submission" date="2017-08" db="EMBL/GenBank/DDBJ databases">
        <title>A dynamic microbial community with high functional redundancy inhabits the cold, oxic subseafloor aquifer.</title>
        <authorList>
            <person name="Tully B.J."/>
            <person name="Wheat C.G."/>
            <person name="Glazer B.T."/>
            <person name="Huber J.A."/>
        </authorList>
    </citation>
    <scope>NUCLEOTIDE SEQUENCE [LARGE SCALE GENOMIC DNA]</scope>
</reference>
<organism evidence="6">
    <name type="scientific">OCS116 cluster bacterium</name>
    <dbReference type="NCBI Taxonomy" id="2030921"/>
    <lineage>
        <taxon>Bacteria</taxon>
        <taxon>Pseudomonadati</taxon>
        <taxon>Pseudomonadota</taxon>
        <taxon>Alphaproteobacteria</taxon>
        <taxon>OCS116 cluster</taxon>
    </lineage>
</organism>
<comment type="caution">
    <text evidence="6">The sequence shown here is derived from an EMBL/GenBank/DDBJ whole genome shotgun (WGS) entry which is preliminary data.</text>
</comment>
<dbReference type="InterPro" id="IPR036388">
    <property type="entry name" value="WH-like_DNA-bd_sf"/>
</dbReference>
<dbReference type="InterPro" id="IPR058163">
    <property type="entry name" value="LysR-type_TF_proteobact-type"/>
</dbReference>
<evidence type="ECO:0000256" key="4">
    <source>
        <dbReference type="ARBA" id="ARBA00023163"/>
    </source>
</evidence>
<dbReference type="Pfam" id="PF03466">
    <property type="entry name" value="LysR_substrate"/>
    <property type="match status" value="1"/>
</dbReference>
<name>A0A2A4Z0J6_9PROT</name>
<feature type="domain" description="HTH lysR-type" evidence="5">
    <location>
        <begin position="21"/>
        <end position="78"/>
    </location>
</feature>
<evidence type="ECO:0000256" key="3">
    <source>
        <dbReference type="ARBA" id="ARBA00023125"/>
    </source>
</evidence>
<dbReference type="InterPro" id="IPR005119">
    <property type="entry name" value="LysR_subst-bd"/>
</dbReference>
<proteinExistence type="inferred from homology"/>
<evidence type="ECO:0000256" key="2">
    <source>
        <dbReference type="ARBA" id="ARBA00023015"/>
    </source>
</evidence>
<keyword evidence="3" id="KW-0238">DNA-binding</keyword>
<dbReference type="PROSITE" id="PS50931">
    <property type="entry name" value="HTH_LYSR"/>
    <property type="match status" value="1"/>
</dbReference>
<dbReference type="CDD" id="cd08422">
    <property type="entry name" value="PBP2_CrgA_like"/>
    <property type="match status" value="1"/>
</dbReference>
<dbReference type="SUPFAM" id="SSF53850">
    <property type="entry name" value="Periplasmic binding protein-like II"/>
    <property type="match status" value="1"/>
</dbReference>
<dbReference type="FunFam" id="1.10.10.10:FF:000001">
    <property type="entry name" value="LysR family transcriptional regulator"/>
    <property type="match status" value="1"/>
</dbReference>